<dbReference type="InterPro" id="IPR002893">
    <property type="entry name" value="Znf_MYND"/>
</dbReference>
<proteinExistence type="predicted"/>
<keyword evidence="8" id="KW-1185">Reference proteome</keyword>
<dbReference type="AlphaFoldDB" id="A0A8H5B638"/>
<evidence type="ECO:0000313" key="7">
    <source>
        <dbReference type="EMBL" id="KAF5317265.1"/>
    </source>
</evidence>
<feature type="region of interest" description="Disordered" evidence="5">
    <location>
        <begin position="27"/>
        <end position="48"/>
    </location>
</feature>
<organism evidence="7 8">
    <name type="scientific">Ephemerocybe angulata</name>
    <dbReference type="NCBI Taxonomy" id="980116"/>
    <lineage>
        <taxon>Eukaryota</taxon>
        <taxon>Fungi</taxon>
        <taxon>Dikarya</taxon>
        <taxon>Basidiomycota</taxon>
        <taxon>Agaricomycotina</taxon>
        <taxon>Agaricomycetes</taxon>
        <taxon>Agaricomycetidae</taxon>
        <taxon>Agaricales</taxon>
        <taxon>Agaricineae</taxon>
        <taxon>Psathyrellaceae</taxon>
        <taxon>Ephemerocybe</taxon>
    </lineage>
</organism>
<reference evidence="7 8" key="1">
    <citation type="journal article" date="2020" name="ISME J.">
        <title>Uncovering the hidden diversity of litter-decomposition mechanisms in mushroom-forming fungi.</title>
        <authorList>
            <person name="Floudas D."/>
            <person name="Bentzer J."/>
            <person name="Ahren D."/>
            <person name="Johansson T."/>
            <person name="Persson P."/>
            <person name="Tunlid A."/>
        </authorList>
    </citation>
    <scope>NUCLEOTIDE SEQUENCE [LARGE SCALE GENOMIC DNA]</scope>
    <source>
        <strain evidence="7 8">CBS 175.51</strain>
    </source>
</reference>
<dbReference type="Proteomes" id="UP000541558">
    <property type="component" value="Unassembled WGS sequence"/>
</dbReference>
<dbReference type="SUPFAM" id="SSF81383">
    <property type="entry name" value="F-box domain"/>
    <property type="match status" value="1"/>
</dbReference>
<keyword evidence="1" id="KW-0479">Metal-binding</keyword>
<accession>A0A8H5B638</accession>
<evidence type="ECO:0000313" key="8">
    <source>
        <dbReference type="Proteomes" id="UP000541558"/>
    </source>
</evidence>
<sequence length="670" mass="73768">MLPMSQAQCYVPGRMLKLALRTPRCNLKSPANKATQGTARSSSSFKLQGPPAGHPFFSIPFTRPIMPDTTGILVRQSRKPMPSWQYLSVTDETPNDLWVEIAGLLEPLDIRALQTTCRALNQVLYRKPVWAVALRQVCREHSLFLPTFPIDKMDTRQLFSAAMGPYRFRSLIEGTGSFAGHAADAPTLGPAHGPIGHQVGVPQTGASYLVPGGRFFLTFDCNVLALWDFGLVGSVRAVTNGRDQPRRMAHLDFPPGTFVGFEAGYVFMDVSMYQDSLRVVVAGGSGRVRLKAFEISSFSETGKSSFRHLGELVLDNASGVRQVVVHGDRAIFDHAIFESTELVIWDFISSMYVVVKRVYDGFTSSPMELEKIYIHNALIELGEKSLRITDVPPDFVLNFGKPVTSNPVSLDTAEQHSLPTPQVLPYPPPDDIVDESLVFSGVFNRHQARLPLLFDLHRPYRSYTGIARLSFNFTRTSLGEIVPSPLTCVAKRAFPAGRLFGGCDNIGSLRIPGGFSKPIMRSIPMNVTFDNMAESESEVHEFIYSTAGAGETLNRCSLPGCRKKEVSKGMHKFCSGCRLVCYCSTKCQKGHWKWHKEVCKEQSQCIAAGAVAPPMRIAKLVYPGPFPLSLLLNLGICAGSGRMVTSLLTGSYAEAQRRFNGVVLISDFLA</sequence>
<dbReference type="Gene3D" id="6.10.140.2220">
    <property type="match status" value="1"/>
</dbReference>
<dbReference type="SUPFAM" id="SSF144232">
    <property type="entry name" value="HIT/MYND zinc finger-like"/>
    <property type="match status" value="1"/>
</dbReference>
<keyword evidence="2 4" id="KW-0863">Zinc-finger</keyword>
<comment type="caution">
    <text evidence="7">The sequence shown here is derived from an EMBL/GenBank/DDBJ whole genome shotgun (WGS) entry which is preliminary data.</text>
</comment>
<protein>
    <recommendedName>
        <fullName evidence="6">MYND-type domain-containing protein</fullName>
    </recommendedName>
</protein>
<name>A0A8H5B638_9AGAR</name>
<feature type="domain" description="MYND-type" evidence="6">
    <location>
        <begin position="558"/>
        <end position="599"/>
    </location>
</feature>
<evidence type="ECO:0000256" key="4">
    <source>
        <dbReference type="PROSITE-ProRule" id="PRU00134"/>
    </source>
</evidence>
<dbReference type="GO" id="GO:0008270">
    <property type="term" value="F:zinc ion binding"/>
    <property type="evidence" value="ECO:0007669"/>
    <property type="project" value="UniProtKB-KW"/>
</dbReference>
<dbReference type="CDD" id="cd09917">
    <property type="entry name" value="F-box_SF"/>
    <property type="match status" value="1"/>
</dbReference>
<evidence type="ECO:0000256" key="5">
    <source>
        <dbReference type="SAM" id="MobiDB-lite"/>
    </source>
</evidence>
<dbReference type="PROSITE" id="PS50865">
    <property type="entry name" value="ZF_MYND_2"/>
    <property type="match status" value="1"/>
</dbReference>
<feature type="compositionally biased region" description="Polar residues" evidence="5">
    <location>
        <begin position="32"/>
        <end position="46"/>
    </location>
</feature>
<dbReference type="Pfam" id="PF01753">
    <property type="entry name" value="zf-MYND"/>
    <property type="match status" value="1"/>
</dbReference>
<evidence type="ECO:0000256" key="3">
    <source>
        <dbReference type="ARBA" id="ARBA00022833"/>
    </source>
</evidence>
<evidence type="ECO:0000259" key="6">
    <source>
        <dbReference type="PROSITE" id="PS50865"/>
    </source>
</evidence>
<dbReference type="OrthoDB" id="2688364at2759"/>
<gene>
    <name evidence="7" type="ORF">D9611_003497</name>
</gene>
<keyword evidence="3" id="KW-0862">Zinc</keyword>
<dbReference type="InterPro" id="IPR036047">
    <property type="entry name" value="F-box-like_dom_sf"/>
</dbReference>
<dbReference type="EMBL" id="JAACJK010000219">
    <property type="protein sequence ID" value="KAF5317265.1"/>
    <property type="molecule type" value="Genomic_DNA"/>
</dbReference>
<evidence type="ECO:0000256" key="1">
    <source>
        <dbReference type="ARBA" id="ARBA00022723"/>
    </source>
</evidence>
<evidence type="ECO:0000256" key="2">
    <source>
        <dbReference type="ARBA" id="ARBA00022771"/>
    </source>
</evidence>